<evidence type="ECO:0000256" key="1">
    <source>
        <dbReference type="ARBA" id="ARBA00011009"/>
    </source>
</evidence>
<evidence type="ECO:0000256" key="4">
    <source>
        <dbReference type="ARBA" id="ARBA00022857"/>
    </source>
</evidence>
<comment type="caution">
    <text evidence="14">Lacks conserved residue(s) required for the propagation of feature annotation.</text>
</comment>
<dbReference type="InterPro" id="IPR006168">
    <property type="entry name" value="G3P_DH_NAD-dep"/>
</dbReference>
<dbReference type="GO" id="GO:0006650">
    <property type="term" value="P:glycerophospholipid metabolic process"/>
    <property type="evidence" value="ECO:0007669"/>
    <property type="project" value="UniProtKB-UniRule"/>
</dbReference>
<evidence type="ECO:0000259" key="20">
    <source>
        <dbReference type="Pfam" id="PF07479"/>
    </source>
</evidence>
<sequence>MRVAVLGSGSWGTALAKVLAENKHETTLWGIEPEVIESINMHQENERYLPEAKLPSALEATLDLSQAIQGVELIVLAVPSQAIREVCQTLKEELQHQEIAPIIVHVAKGIERGTELRLSQVIEAVMLRETYRGIAVLSGPSHAEEVARRDLTSISAASEDLAVAEAVQQAFMNDYFRVYTNQDVLGVELGGALKNIIAVCAGIIAGLGYGDNAKAGLITRGLAEITRLGVKLGADPLTFSGLSGVGDLIVTCTSVHSRNWQAGNLLALGLNLEQVQQKIGMVIEGTVACQVARNLARSQGVEMPLTEMLYHYLYENPDFSIQEAVQQLMLREGKHETTYYD</sequence>
<dbReference type="PROSITE" id="PS00957">
    <property type="entry name" value="NAD_G3PDH"/>
    <property type="match status" value="1"/>
</dbReference>
<feature type="binding site" evidence="14">
    <location>
        <position position="282"/>
    </location>
    <ligand>
        <name>NADPH</name>
        <dbReference type="ChEBI" id="CHEBI:57783"/>
    </ligand>
</feature>
<comment type="subcellular location">
    <subcellularLocation>
        <location evidence="14">Cytoplasm</location>
    </subcellularLocation>
</comment>
<evidence type="ECO:0000256" key="10">
    <source>
        <dbReference type="ARBA" id="ARBA00052716"/>
    </source>
</evidence>
<evidence type="ECO:0000256" key="18">
    <source>
        <dbReference type="RuleBase" id="RU000437"/>
    </source>
</evidence>
<evidence type="ECO:0000256" key="14">
    <source>
        <dbReference type="HAMAP-Rule" id="MF_00394"/>
    </source>
</evidence>
<evidence type="ECO:0000313" key="21">
    <source>
        <dbReference type="EMBL" id="PKY90531.1"/>
    </source>
</evidence>
<dbReference type="GO" id="GO:0051287">
    <property type="term" value="F:NAD binding"/>
    <property type="evidence" value="ECO:0007669"/>
    <property type="project" value="InterPro"/>
</dbReference>
<evidence type="ECO:0000256" key="2">
    <source>
        <dbReference type="ARBA" id="ARBA00022516"/>
    </source>
</evidence>
<feature type="binding site" evidence="14">
    <location>
        <position position="48"/>
    </location>
    <ligand>
        <name>NADPH</name>
        <dbReference type="ChEBI" id="CHEBI:57783"/>
    </ligand>
</feature>
<feature type="binding site" evidence="14">
    <location>
        <position position="247"/>
    </location>
    <ligand>
        <name>sn-glycerol 3-phosphate</name>
        <dbReference type="ChEBI" id="CHEBI:57597"/>
    </ligand>
</feature>
<keyword evidence="2 14" id="KW-0444">Lipid biosynthesis</keyword>
<evidence type="ECO:0000259" key="19">
    <source>
        <dbReference type="Pfam" id="PF01210"/>
    </source>
</evidence>
<dbReference type="Gene3D" id="3.40.50.720">
    <property type="entry name" value="NAD(P)-binding Rossmann-like Domain"/>
    <property type="match status" value="1"/>
</dbReference>
<dbReference type="NCBIfam" id="NF000941">
    <property type="entry name" value="PRK00094.1-3"/>
    <property type="match status" value="1"/>
</dbReference>
<keyword evidence="8 14" id="KW-0594">Phospholipid biosynthesis</keyword>
<dbReference type="GO" id="GO:0141152">
    <property type="term" value="F:glycerol-3-phosphate dehydrogenase (NAD+) activity"/>
    <property type="evidence" value="ECO:0007669"/>
    <property type="project" value="RHEA"/>
</dbReference>
<dbReference type="NCBIfam" id="NF000942">
    <property type="entry name" value="PRK00094.1-4"/>
    <property type="match status" value="1"/>
</dbReference>
<protein>
    <recommendedName>
        <fullName evidence="12 14">Glycerol-3-phosphate dehydrogenase [NAD(P)+]</fullName>
        <ecNumber evidence="11 14">1.1.1.94</ecNumber>
    </recommendedName>
    <alternativeName>
        <fullName evidence="14">NAD(P)(+)-dependent glycerol-3-phosphate dehydrogenase</fullName>
    </alternativeName>
    <alternativeName>
        <fullName evidence="13 14">NAD(P)H-dependent dihydroxyacetone-phosphate reductase</fullName>
    </alternativeName>
</protein>
<dbReference type="Gene3D" id="1.10.1040.10">
    <property type="entry name" value="N-(1-d-carboxylethyl)-l-norvaline Dehydrogenase, domain 2"/>
    <property type="match status" value="1"/>
</dbReference>
<evidence type="ECO:0000256" key="15">
    <source>
        <dbReference type="PIRSR" id="PIRSR000114-1"/>
    </source>
</evidence>
<feature type="domain" description="Glycerol-3-phosphate dehydrogenase NAD-dependent N-terminal" evidence="19">
    <location>
        <begin position="3"/>
        <end position="162"/>
    </location>
</feature>
<dbReference type="EC" id="1.1.1.94" evidence="11 14"/>
<dbReference type="InterPro" id="IPR036291">
    <property type="entry name" value="NAD(P)-bd_dom_sf"/>
</dbReference>
<evidence type="ECO:0000256" key="17">
    <source>
        <dbReference type="PIRSR" id="PIRSR000114-3"/>
    </source>
</evidence>
<dbReference type="PANTHER" id="PTHR11728">
    <property type="entry name" value="GLYCEROL-3-PHOSPHATE DEHYDROGENASE"/>
    <property type="match status" value="1"/>
</dbReference>
<feature type="binding site" evidence="14">
    <location>
        <position position="258"/>
    </location>
    <ligand>
        <name>NADPH</name>
        <dbReference type="ChEBI" id="CHEBI:57783"/>
    </ligand>
</feature>
<dbReference type="SUPFAM" id="SSF51735">
    <property type="entry name" value="NAD(P)-binding Rossmann-fold domains"/>
    <property type="match status" value="1"/>
</dbReference>
<dbReference type="SUPFAM" id="SSF48179">
    <property type="entry name" value="6-phosphogluconate dehydrogenase C-terminal domain-like"/>
    <property type="match status" value="1"/>
</dbReference>
<feature type="domain" description="Glycerol-3-phosphate dehydrogenase NAD-dependent C-terminal" evidence="20">
    <location>
        <begin position="183"/>
        <end position="318"/>
    </location>
</feature>
<dbReference type="HAMAP" id="MF_00394">
    <property type="entry name" value="NAD_Glyc3P_dehydrog"/>
    <property type="match status" value="1"/>
</dbReference>
<dbReference type="EMBL" id="PKHE01000002">
    <property type="protein sequence ID" value="PKY90531.1"/>
    <property type="molecule type" value="Genomic_DNA"/>
</dbReference>
<keyword evidence="7 14" id="KW-0443">Lipid metabolism</keyword>
<feature type="binding site" evidence="14">
    <location>
        <position position="257"/>
    </location>
    <ligand>
        <name>sn-glycerol 3-phosphate</name>
        <dbReference type="ChEBI" id="CHEBI:57597"/>
    </ligand>
</feature>
<evidence type="ECO:0000313" key="22">
    <source>
        <dbReference type="Proteomes" id="UP000234384"/>
    </source>
</evidence>
<dbReference type="Proteomes" id="UP000234384">
    <property type="component" value="Unassembled WGS sequence"/>
</dbReference>
<dbReference type="UniPathway" id="UPA00940"/>
<feature type="binding site" evidence="14">
    <location>
        <position position="10"/>
    </location>
    <ligand>
        <name>NADPH</name>
        <dbReference type="ChEBI" id="CHEBI:57783"/>
    </ligand>
</feature>
<dbReference type="InterPro" id="IPR013328">
    <property type="entry name" value="6PGD_dom2"/>
</dbReference>
<dbReference type="InterPro" id="IPR006109">
    <property type="entry name" value="G3P_DH_NAD-dep_C"/>
</dbReference>
<keyword evidence="5 14" id="KW-0560">Oxidoreductase</keyword>
<evidence type="ECO:0000256" key="5">
    <source>
        <dbReference type="ARBA" id="ARBA00023002"/>
    </source>
</evidence>
<dbReference type="InterPro" id="IPR011128">
    <property type="entry name" value="G3P_DH_NAD-dep_N"/>
</dbReference>
<dbReference type="AlphaFoldDB" id="A0A2I1K4G4"/>
<dbReference type="GO" id="GO:0008654">
    <property type="term" value="P:phospholipid biosynthetic process"/>
    <property type="evidence" value="ECO:0007669"/>
    <property type="project" value="UniProtKB-KW"/>
</dbReference>
<comment type="catalytic activity">
    <reaction evidence="10">
        <text>sn-glycerol 3-phosphate + NADP(+) = dihydroxyacetone phosphate + NADPH + H(+)</text>
        <dbReference type="Rhea" id="RHEA:11096"/>
        <dbReference type="ChEBI" id="CHEBI:15378"/>
        <dbReference type="ChEBI" id="CHEBI:57597"/>
        <dbReference type="ChEBI" id="CHEBI:57642"/>
        <dbReference type="ChEBI" id="CHEBI:57783"/>
        <dbReference type="ChEBI" id="CHEBI:58349"/>
        <dbReference type="EC" id="1.1.1.94"/>
    </reaction>
    <physiologicalReaction direction="right-to-left" evidence="10">
        <dbReference type="Rhea" id="RHEA:11098"/>
    </physiologicalReaction>
</comment>
<keyword evidence="3 14" id="KW-0547">Nucleotide-binding</keyword>
<dbReference type="GO" id="GO:0046168">
    <property type="term" value="P:glycerol-3-phosphate catabolic process"/>
    <property type="evidence" value="ECO:0007669"/>
    <property type="project" value="InterPro"/>
</dbReference>
<comment type="similarity">
    <text evidence="1 14 18">Belongs to the NAD-dependent glycerol-3-phosphate dehydrogenase family.</text>
</comment>
<evidence type="ECO:0000256" key="8">
    <source>
        <dbReference type="ARBA" id="ARBA00023209"/>
    </source>
</evidence>
<dbReference type="Pfam" id="PF07479">
    <property type="entry name" value="NAD_Gly3P_dh_C"/>
    <property type="match status" value="1"/>
</dbReference>
<dbReference type="GO" id="GO:0046167">
    <property type="term" value="P:glycerol-3-phosphate biosynthetic process"/>
    <property type="evidence" value="ECO:0007669"/>
    <property type="project" value="UniProtKB-UniRule"/>
</dbReference>
<evidence type="ECO:0000256" key="11">
    <source>
        <dbReference type="ARBA" id="ARBA00066687"/>
    </source>
</evidence>
<evidence type="ECO:0000256" key="16">
    <source>
        <dbReference type="PIRSR" id="PIRSR000114-2"/>
    </source>
</evidence>
<reference evidence="21 22" key="1">
    <citation type="submission" date="2017-12" db="EMBL/GenBank/DDBJ databases">
        <title>Phylogenetic diversity of female urinary microbiome.</title>
        <authorList>
            <person name="Thomas-White K."/>
            <person name="Wolfe A.J."/>
        </authorList>
    </citation>
    <scope>NUCLEOTIDE SEQUENCE [LARGE SCALE GENOMIC DNA]</scope>
    <source>
        <strain evidence="21 22">UMB0898</strain>
    </source>
</reference>
<keyword evidence="6 14" id="KW-0520">NAD</keyword>
<feature type="binding site" evidence="14">
    <location>
        <position position="139"/>
    </location>
    <ligand>
        <name>sn-glycerol 3-phosphate</name>
        <dbReference type="ChEBI" id="CHEBI:57597"/>
    </ligand>
</feature>
<keyword evidence="9 14" id="KW-1208">Phospholipid metabolism</keyword>
<proteinExistence type="inferred from homology"/>
<comment type="pathway">
    <text evidence="14">Membrane lipid metabolism; glycerophospholipid metabolism.</text>
</comment>
<feature type="binding site" evidence="17">
    <location>
        <position position="258"/>
    </location>
    <ligand>
        <name>NAD(+)</name>
        <dbReference type="ChEBI" id="CHEBI:57540"/>
    </ligand>
</feature>
<feature type="binding site" evidence="14">
    <location>
        <position position="108"/>
    </location>
    <ligand>
        <name>NADPH</name>
        <dbReference type="ChEBI" id="CHEBI:57783"/>
    </ligand>
</feature>
<gene>
    <name evidence="14" type="primary">gpsA</name>
    <name evidence="21" type="ORF">CYJ57_01320</name>
</gene>
<dbReference type="PANTHER" id="PTHR11728:SF1">
    <property type="entry name" value="GLYCEROL-3-PHOSPHATE DEHYDROGENASE [NAD(+)] 2, CHLOROPLASTIC"/>
    <property type="match status" value="1"/>
</dbReference>
<accession>A0A2I1K4G4</accession>
<feature type="binding site" evidence="16">
    <location>
        <position position="108"/>
    </location>
    <ligand>
        <name>substrate</name>
    </ligand>
</feature>
<feature type="binding site" evidence="14">
    <location>
        <position position="194"/>
    </location>
    <ligand>
        <name>sn-glycerol 3-phosphate</name>
        <dbReference type="ChEBI" id="CHEBI:57597"/>
    </ligand>
</feature>
<dbReference type="PRINTS" id="PR00077">
    <property type="entry name" value="GPDHDRGNASE"/>
</dbReference>
<dbReference type="Pfam" id="PF01210">
    <property type="entry name" value="NAD_Gly3P_dh_N"/>
    <property type="match status" value="1"/>
</dbReference>
<feature type="binding site" evidence="14">
    <location>
        <position position="108"/>
    </location>
    <ligand>
        <name>sn-glycerol 3-phosphate</name>
        <dbReference type="ChEBI" id="CHEBI:57597"/>
    </ligand>
</feature>
<feature type="binding site" evidence="14">
    <location>
        <position position="259"/>
    </location>
    <ligand>
        <name>sn-glycerol 3-phosphate</name>
        <dbReference type="ChEBI" id="CHEBI:57597"/>
    </ligand>
</feature>
<dbReference type="GO" id="GO:0141153">
    <property type="term" value="F:glycerol-3-phosphate dehydrogenase (NADP+) activity"/>
    <property type="evidence" value="ECO:0007669"/>
    <property type="project" value="RHEA"/>
</dbReference>
<comment type="function">
    <text evidence="14">Catalyzes the reduction of the glycolytic intermediate dihydroxyacetone phosphate (DHAP) to sn-glycerol 3-phosphate (G3P), the key precursor for phospholipid synthesis.</text>
</comment>
<feature type="active site" description="Proton acceptor" evidence="14 15">
    <location>
        <position position="194"/>
    </location>
</feature>
<evidence type="ECO:0000256" key="12">
    <source>
        <dbReference type="ARBA" id="ARBA00069372"/>
    </source>
</evidence>
<dbReference type="GO" id="GO:0005829">
    <property type="term" value="C:cytosol"/>
    <property type="evidence" value="ECO:0007669"/>
    <property type="project" value="TreeGrafter"/>
</dbReference>
<feature type="binding site" evidence="16">
    <location>
        <begin position="258"/>
        <end position="259"/>
    </location>
    <ligand>
        <name>substrate</name>
    </ligand>
</feature>
<dbReference type="FunFam" id="1.10.1040.10:FF:000001">
    <property type="entry name" value="Glycerol-3-phosphate dehydrogenase [NAD(P)+]"/>
    <property type="match status" value="1"/>
</dbReference>
<feature type="binding site" evidence="14">
    <location>
        <position position="11"/>
    </location>
    <ligand>
        <name>NADPH</name>
        <dbReference type="ChEBI" id="CHEBI:57783"/>
    </ligand>
</feature>
<feature type="binding site" evidence="14">
    <location>
        <position position="141"/>
    </location>
    <ligand>
        <name>sn-glycerol 3-phosphate</name>
        <dbReference type="ChEBI" id="CHEBI:57597"/>
    </ligand>
</feature>
<comment type="catalytic activity">
    <reaction evidence="14">
        <text>sn-glycerol 3-phosphate + NAD(+) = dihydroxyacetone phosphate + NADH + H(+)</text>
        <dbReference type="Rhea" id="RHEA:11092"/>
        <dbReference type="ChEBI" id="CHEBI:15378"/>
        <dbReference type="ChEBI" id="CHEBI:57540"/>
        <dbReference type="ChEBI" id="CHEBI:57597"/>
        <dbReference type="ChEBI" id="CHEBI:57642"/>
        <dbReference type="ChEBI" id="CHEBI:57945"/>
        <dbReference type="EC" id="1.1.1.94"/>
    </reaction>
</comment>
<evidence type="ECO:0000256" key="6">
    <source>
        <dbReference type="ARBA" id="ARBA00023027"/>
    </source>
</evidence>
<feature type="binding site" evidence="17">
    <location>
        <begin position="7"/>
        <end position="12"/>
    </location>
    <ligand>
        <name>NAD(+)</name>
        <dbReference type="ChEBI" id="CHEBI:57540"/>
    </ligand>
</feature>
<dbReference type="RefSeq" id="WP_101953761.1">
    <property type="nucleotide sequence ID" value="NZ_PKHE01000002.1"/>
</dbReference>
<keyword evidence="14" id="KW-0963">Cytoplasm</keyword>
<keyword evidence="4 14" id="KW-0521">NADP</keyword>
<feature type="binding site" evidence="14">
    <location>
        <position position="143"/>
    </location>
    <ligand>
        <name>NADPH</name>
        <dbReference type="ChEBI" id="CHEBI:57783"/>
    </ligand>
</feature>
<evidence type="ECO:0000256" key="13">
    <source>
        <dbReference type="ARBA" id="ARBA00080511"/>
    </source>
</evidence>
<dbReference type="PIRSF" id="PIRSF000114">
    <property type="entry name" value="Glycerol-3-P_dh"/>
    <property type="match status" value="1"/>
</dbReference>
<dbReference type="InterPro" id="IPR008927">
    <property type="entry name" value="6-PGluconate_DH-like_C_sf"/>
</dbReference>
<comment type="caution">
    <text evidence="21">The sequence shown here is derived from an EMBL/GenBank/DDBJ whole genome shotgun (WGS) entry which is preliminary data.</text>
</comment>
<dbReference type="GO" id="GO:0005975">
    <property type="term" value="P:carbohydrate metabolic process"/>
    <property type="evidence" value="ECO:0007669"/>
    <property type="project" value="InterPro"/>
</dbReference>
<dbReference type="FunFam" id="3.40.50.720:FF:000019">
    <property type="entry name" value="Glycerol-3-phosphate dehydrogenase [NAD(P)+]"/>
    <property type="match status" value="1"/>
</dbReference>
<feature type="binding site" evidence="14">
    <location>
        <position position="284"/>
    </location>
    <ligand>
        <name>NADPH</name>
        <dbReference type="ChEBI" id="CHEBI:57783"/>
    </ligand>
</feature>
<evidence type="ECO:0000256" key="7">
    <source>
        <dbReference type="ARBA" id="ARBA00023098"/>
    </source>
</evidence>
<feature type="binding site" evidence="14">
    <location>
        <position position="258"/>
    </location>
    <ligand>
        <name>sn-glycerol 3-phosphate</name>
        <dbReference type="ChEBI" id="CHEBI:57597"/>
    </ligand>
</feature>
<name>A0A2I1K4G4_9LACT</name>
<dbReference type="OrthoDB" id="9812273at2"/>
<dbReference type="NCBIfam" id="NF000940">
    <property type="entry name" value="PRK00094.1-2"/>
    <property type="match status" value="1"/>
</dbReference>
<feature type="binding site" evidence="17">
    <location>
        <position position="143"/>
    </location>
    <ligand>
        <name>NAD(+)</name>
        <dbReference type="ChEBI" id="CHEBI:57540"/>
    </ligand>
</feature>
<evidence type="ECO:0000256" key="3">
    <source>
        <dbReference type="ARBA" id="ARBA00022741"/>
    </source>
</evidence>
<evidence type="ECO:0000256" key="9">
    <source>
        <dbReference type="ARBA" id="ARBA00023264"/>
    </source>
</evidence>
<organism evidence="21 22">
    <name type="scientific">Falseniella ignava</name>
    <dbReference type="NCBI Taxonomy" id="137730"/>
    <lineage>
        <taxon>Bacteria</taxon>
        <taxon>Bacillati</taxon>
        <taxon>Bacillota</taxon>
        <taxon>Bacilli</taxon>
        <taxon>Lactobacillales</taxon>
        <taxon>Aerococcaceae</taxon>
        <taxon>Falseniella</taxon>
    </lineage>
</organism>